<proteinExistence type="predicted"/>
<name>A0A6A4I139_9AGAR</name>
<feature type="transmembrane region" description="Helical" evidence="1">
    <location>
        <begin position="92"/>
        <end position="111"/>
    </location>
</feature>
<keyword evidence="1" id="KW-1133">Transmembrane helix</keyword>
<gene>
    <name evidence="2" type="ORF">BT96DRAFT_544366</name>
</gene>
<organism evidence="2 3">
    <name type="scientific">Gymnopus androsaceus JB14</name>
    <dbReference type="NCBI Taxonomy" id="1447944"/>
    <lineage>
        <taxon>Eukaryota</taxon>
        <taxon>Fungi</taxon>
        <taxon>Dikarya</taxon>
        <taxon>Basidiomycota</taxon>
        <taxon>Agaricomycotina</taxon>
        <taxon>Agaricomycetes</taxon>
        <taxon>Agaricomycetidae</taxon>
        <taxon>Agaricales</taxon>
        <taxon>Marasmiineae</taxon>
        <taxon>Omphalotaceae</taxon>
        <taxon>Gymnopus</taxon>
    </lineage>
</organism>
<accession>A0A6A4I139</accession>
<keyword evidence="1" id="KW-0812">Transmembrane</keyword>
<dbReference type="AlphaFoldDB" id="A0A6A4I139"/>
<protein>
    <submittedName>
        <fullName evidence="2">Uncharacterized protein</fullName>
    </submittedName>
</protein>
<keyword evidence="1" id="KW-0472">Membrane</keyword>
<reference evidence="2" key="1">
    <citation type="journal article" date="2019" name="Environ. Microbiol.">
        <title>Fungal ecological strategies reflected in gene transcription - a case study of two litter decomposers.</title>
        <authorList>
            <person name="Barbi F."/>
            <person name="Kohler A."/>
            <person name="Barry K."/>
            <person name="Baskaran P."/>
            <person name="Daum C."/>
            <person name="Fauchery L."/>
            <person name="Ihrmark K."/>
            <person name="Kuo A."/>
            <person name="LaButti K."/>
            <person name="Lipzen A."/>
            <person name="Morin E."/>
            <person name="Grigoriev I.V."/>
            <person name="Henrissat B."/>
            <person name="Lindahl B."/>
            <person name="Martin F."/>
        </authorList>
    </citation>
    <scope>NUCLEOTIDE SEQUENCE</scope>
    <source>
        <strain evidence="2">JB14</strain>
    </source>
</reference>
<keyword evidence="3" id="KW-1185">Reference proteome</keyword>
<evidence type="ECO:0000256" key="1">
    <source>
        <dbReference type="SAM" id="Phobius"/>
    </source>
</evidence>
<evidence type="ECO:0000313" key="2">
    <source>
        <dbReference type="EMBL" id="KAE9402634.1"/>
    </source>
</evidence>
<evidence type="ECO:0000313" key="3">
    <source>
        <dbReference type="Proteomes" id="UP000799118"/>
    </source>
</evidence>
<dbReference type="EMBL" id="ML769433">
    <property type="protein sequence ID" value="KAE9402634.1"/>
    <property type="molecule type" value="Genomic_DNA"/>
</dbReference>
<dbReference type="Proteomes" id="UP000799118">
    <property type="component" value="Unassembled WGS sequence"/>
</dbReference>
<sequence length="124" mass="14483">MPQDTNGTFSWGPGRRRKEEGWCIIINYDRDDVLGKVKTQMLFRPPLDTTHMIYYRGHWLRVKRWRKGDDIGNGDGEETMGILNSGGGMYQIYSYHLLPLYFLVVFLKILLAKRDELLRLSGSQ</sequence>